<dbReference type="Proteomes" id="UP000256970">
    <property type="component" value="Unassembled WGS sequence"/>
</dbReference>
<organism evidence="2 3">
    <name type="scientific">Tetradesmus obliquus</name>
    <name type="common">Green alga</name>
    <name type="synonym">Acutodesmus obliquus</name>
    <dbReference type="NCBI Taxonomy" id="3088"/>
    <lineage>
        <taxon>Eukaryota</taxon>
        <taxon>Viridiplantae</taxon>
        <taxon>Chlorophyta</taxon>
        <taxon>core chlorophytes</taxon>
        <taxon>Chlorophyceae</taxon>
        <taxon>CS clade</taxon>
        <taxon>Sphaeropleales</taxon>
        <taxon>Scenedesmaceae</taxon>
        <taxon>Tetradesmus</taxon>
    </lineage>
</organism>
<name>A0A383V437_TETOB</name>
<dbReference type="SUPFAM" id="SSF53300">
    <property type="entry name" value="vWA-like"/>
    <property type="match status" value="2"/>
</dbReference>
<proteinExistence type="predicted"/>
<dbReference type="AlphaFoldDB" id="A0A383V437"/>
<dbReference type="EMBL" id="FNXT01000003">
    <property type="protein sequence ID" value="SZX59479.1"/>
    <property type="molecule type" value="Genomic_DNA"/>
</dbReference>
<dbReference type="InterPro" id="IPR002035">
    <property type="entry name" value="VWF_A"/>
</dbReference>
<reference evidence="2 3" key="1">
    <citation type="submission" date="2016-10" db="EMBL/GenBank/DDBJ databases">
        <authorList>
            <person name="Cai Z."/>
        </authorList>
    </citation>
    <scope>NUCLEOTIDE SEQUENCE [LARGE SCALE GENOMIC DNA]</scope>
</reference>
<sequence>MSGWIEACKAQIQAIADGLLPKIQDKCKDIDVRVRWGVVAYRDVGDAQQLQELPFTEDSKELVAMVKKLQVQGGGDEPEDMMAALSAAAQLQWQAKARFLVLIADSPAHGSVMQQLRKQHVDLLVMPVKAHKLDKTAAAMRKHYDCPAEDRKLSCEPLFDSSKQPAHAFHFVFCLDSSGSMSGRPWQELLTAYQQLLTRRTSDQCAGDYMSVVTFDSLPRVASQLQQLTSAPQSFSYSGGGTCFTPALQRCDSLLAATPAGLTPILVFMSDGDDGGGSPVSVMQQLHATYSSRNLQVHTIAFG</sequence>
<dbReference type="InterPro" id="IPR036465">
    <property type="entry name" value="vWFA_dom_sf"/>
</dbReference>
<evidence type="ECO:0000259" key="1">
    <source>
        <dbReference type="PROSITE" id="PS50234"/>
    </source>
</evidence>
<feature type="domain" description="VWFA" evidence="1">
    <location>
        <begin position="170"/>
        <end position="303"/>
    </location>
</feature>
<protein>
    <recommendedName>
        <fullName evidence="1">VWFA domain-containing protein</fullName>
    </recommendedName>
</protein>
<dbReference type="PANTHER" id="PTHR47763:SF4">
    <property type="entry name" value="ALPHA-PROTEIN KINASE VWKA"/>
    <property type="match status" value="1"/>
</dbReference>
<evidence type="ECO:0000313" key="3">
    <source>
        <dbReference type="Proteomes" id="UP000256970"/>
    </source>
</evidence>
<dbReference type="PROSITE" id="PS50234">
    <property type="entry name" value="VWFA"/>
    <property type="match status" value="1"/>
</dbReference>
<gene>
    <name evidence="2" type="ORF">BQ4739_LOCUS93</name>
</gene>
<dbReference type="Pfam" id="PF13519">
    <property type="entry name" value="VWA_2"/>
    <property type="match status" value="1"/>
</dbReference>
<evidence type="ECO:0000313" key="2">
    <source>
        <dbReference type="EMBL" id="SZX59479.1"/>
    </source>
</evidence>
<dbReference type="Gene3D" id="3.40.50.410">
    <property type="entry name" value="von Willebrand factor, type A domain"/>
    <property type="match status" value="2"/>
</dbReference>
<dbReference type="PANTHER" id="PTHR47763">
    <property type="entry name" value="ALPHA-PROTEIN KINASE VWKA"/>
    <property type="match status" value="1"/>
</dbReference>
<accession>A0A383V437</accession>
<keyword evidence="3" id="KW-1185">Reference proteome</keyword>
<dbReference type="CDD" id="cd00198">
    <property type="entry name" value="vWFA"/>
    <property type="match status" value="1"/>
</dbReference>
<dbReference type="InterPro" id="IPR052969">
    <property type="entry name" value="Thr-specific_kinase-like"/>
</dbReference>
<dbReference type="STRING" id="3088.A0A383V437"/>